<reference evidence="2 3" key="1">
    <citation type="journal article" date="2021" name="Int. J. Syst. Evol. Microbiol.">
        <title>Pseudomonas lactucae sp. nov., a pathogen causing bacterial rot of lettuce in Japan.</title>
        <authorList>
            <person name="Sawada H."/>
            <person name="Fujikawa T."/>
            <person name="Satou M."/>
        </authorList>
    </citation>
    <scope>NUCLEOTIDE SEQUENCE [LARGE SCALE GENOMIC DNA]</scope>
    <source>
        <strain evidence="2 3">MAFF 301381</strain>
    </source>
</reference>
<dbReference type="PROSITE" id="PS51192">
    <property type="entry name" value="HELICASE_ATP_BIND_1"/>
    <property type="match status" value="1"/>
</dbReference>
<dbReference type="GO" id="GO:0004386">
    <property type="term" value="F:helicase activity"/>
    <property type="evidence" value="ECO:0007669"/>
    <property type="project" value="UniProtKB-KW"/>
</dbReference>
<keyword evidence="2" id="KW-0547">Nucleotide-binding</keyword>
<dbReference type="InterPro" id="IPR001650">
    <property type="entry name" value="Helicase_C-like"/>
</dbReference>
<dbReference type="PANTHER" id="PTHR47396:SF1">
    <property type="entry name" value="ATP-DEPENDENT HELICASE IRC3-RELATED"/>
    <property type="match status" value="1"/>
</dbReference>
<dbReference type="GO" id="GO:0003677">
    <property type="term" value="F:DNA binding"/>
    <property type="evidence" value="ECO:0007669"/>
    <property type="project" value="InterPro"/>
</dbReference>
<dbReference type="GO" id="GO:0016787">
    <property type="term" value="F:hydrolase activity"/>
    <property type="evidence" value="ECO:0007669"/>
    <property type="project" value="InterPro"/>
</dbReference>
<dbReference type="InterPro" id="IPR027417">
    <property type="entry name" value="P-loop_NTPase"/>
</dbReference>
<dbReference type="CDD" id="cd17926">
    <property type="entry name" value="DEXHc_RE"/>
    <property type="match status" value="1"/>
</dbReference>
<reference evidence="2 3" key="2">
    <citation type="journal article" date="2023" name="Plant Pathol.">
        <title>Dismantling and reorganizing Pseudomonas marginalis sensu#lato.</title>
        <authorList>
            <person name="Sawada H."/>
            <person name="Fujikawa T."/>
            <person name="Satou M."/>
        </authorList>
    </citation>
    <scope>NUCLEOTIDE SEQUENCE [LARGE SCALE GENOMIC DNA]</scope>
    <source>
        <strain evidence="2 3">MAFF 301381</strain>
    </source>
</reference>
<dbReference type="InterPro" id="IPR054347">
    <property type="entry name" value="TOTE_primase"/>
</dbReference>
<organism evidence="2 3">
    <name type="scientific">Pseudomonas lactucae</name>
    <dbReference type="NCBI Taxonomy" id="2813360"/>
    <lineage>
        <taxon>Bacteria</taxon>
        <taxon>Pseudomonadati</taxon>
        <taxon>Pseudomonadota</taxon>
        <taxon>Gammaproteobacteria</taxon>
        <taxon>Pseudomonadales</taxon>
        <taxon>Pseudomonadaceae</taxon>
        <taxon>Pseudomonas</taxon>
    </lineage>
</organism>
<dbReference type="RefSeq" id="WP_205490028.1">
    <property type="nucleotide sequence ID" value="NZ_JAFHKI010000054.1"/>
</dbReference>
<dbReference type="CDD" id="cd18785">
    <property type="entry name" value="SF2_C"/>
    <property type="match status" value="1"/>
</dbReference>
<keyword evidence="3" id="KW-1185">Reference proteome</keyword>
<dbReference type="AlphaFoldDB" id="A0A9X1C604"/>
<dbReference type="InterPro" id="IPR006935">
    <property type="entry name" value="Helicase/UvrB_N"/>
</dbReference>
<dbReference type="GO" id="GO:0005829">
    <property type="term" value="C:cytosol"/>
    <property type="evidence" value="ECO:0007669"/>
    <property type="project" value="TreeGrafter"/>
</dbReference>
<accession>A0A9X1C604</accession>
<dbReference type="Pfam" id="PF00271">
    <property type="entry name" value="Helicase_C"/>
    <property type="match status" value="1"/>
</dbReference>
<dbReference type="Pfam" id="PF04851">
    <property type="entry name" value="ResIII"/>
    <property type="match status" value="1"/>
</dbReference>
<dbReference type="InterPro" id="IPR014001">
    <property type="entry name" value="Helicase_ATP-bd"/>
</dbReference>
<dbReference type="EMBL" id="JAFHKJ010000038">
    <property type="protein sequence ID" value="MBN2976208.1"/>
    <property type="molecule type" value="Genomic_DNA"/>
</dbReference>
<gene>
    <name evidence="2" type="ORF">JWR99_09580</name>
</gene>
<evidence type="ECO:0000313" key="3">
    <source>
        <dbReference type="Proteomes" id="UP001154860"/>
    </source>
</evidence>
<name>A0A9X1C604_9PSED</name>
<dbReference type="GO" id="GO:0005524">
    <property type="term" value="F:ATP binding"/>
    <property type="evidence" value="ECO:0007669"/>
    <property type="project" value="InterPro"/>
</dbReference>
<keyword evidence="2" id="KW-0347">Helicase</keyword>
<dbReference type="Proteomes" id="UP001154860">
    <property type="component" value="Unassembled WGS sequence"/>
</dbReference>
<sequence length="791" mass="87559">MTDSDLLVELQAENARLIALLEANAIEWRLPAAVPATPVSVVELPTQSLGTKAKLKLFQRLFLGRTDVFPQRWESKAGKAGYSPACANEWRPGVCQKPKIKCGECSHRQLVPLDEQVLYRHLAGEIVAGVYPLLTDDTCNFLAVDFDEADWRDDLLGFAQSCRELDVPVALEISRSGNGAHAWVFFARAVTAQDARRLGTAIISHTCARTRQLKLSSYDRLFPNQDRMPKGGFGNLIALPLQKKAREYGCSVFVDDELKPYVDQWAFLASIQPMAVEDIDPAIVCATGHAHPLDVTFVAEEDEQEPWKNPSEQRLSCPMPASLTVTLANLIYFEKEGLPQALANRLVRLAAFQNPEFYKAQAMRLSVWNKPRIIGCADNFPKHIALPRGCLDVVLELLKENGIAPIIEDERFGGEPINLNFVGALREDQEAAVTAMLQHDAGILCAPTAFGKTVAAAALIARRGVNTLVLVHRTDLLRQWQERLQAFLSLGKGVVGTIGGGKAKPTGIIDIAVMQSLSRQGQVSEQVKNYGQVIVDECHHLSAFSFEAILKNVRAKYVLGLTATPVRRDGQHPIIFMQCGPIRHTASRPTSAPDDLMVETLLLAAPINLPEGAGIQDVFRHLAENIERTERVTLEVEKAFNQGRKVLVLTERTDHLSVIEAALVGRVQNLFTLHGRMSKKQRIALTDELAALPPDVPRVLLATGKLIGEGFDHPPLDTLVLAMPISWKGTLQQYAGRLHREHASKSNVRIIEFIDAGHPALMRMWEKRQSGYRAMGYRLEDRSSSMDLFQA</sequence>
<evidence type="ECO:0000313" key="2">
    <source>
        <dbReference type="EMBL" id="MBN2976208.1"/>
    </source>
</evidence>
<dbReference type="Pfam" id="PF22548">
    <property type="entry name" value="AEP-TOTE"/>
    <property type="match status" value="1"/>
</dbReference>
<protein>
    <submittedName>
        <fullName evidence="2">DEAD/DEAH box helicase</fullName>
    </submittedName>
</protein>
<proteinExistence type="predicted"/>
<dbReference type="InterPro" id="IPR050742">
    <property type="entry name" value="Helicase_Restrict-Modif_Enz"/>
</dbReference>
<feature type="domain" description="Helicase ATP-binding" evidence="1">
    <location>
        <begin position="433"/>
        <end position="583"/>
    </location>
</feature>
<dbReference type="SMART" id="SM00487">
    <property type="entry name" value="DEXDc"/>
    <property type="match status" value="1"/>
</dbReference>
<comment type="caution">
    <text evidence="2">The sequence shown here is derived from an EMBL/GenBank/DDBJ whole genome shotgun (WGS) entry which is preliminary data.</text>
</comment>
<dbReference type="Gene3D" id="3.40.50.300">
    <property type="entry name" value="P-loop containing nucleotide triphosphate hydrolases"/>
    <property type="match status" value="2"/>
</dbReference>
<keyword evidence="2" id="KW-0378">Hydrolase</keyword>
<evidence type="ECO:0000259" key="1">
    <source>
        <dbReference type="PROSITE" id="PS51192"/>
    </source>
</evidence>
<dbReference type="PANTHER" id="PTHR47396">
    <property type="entry name" value="TYPE I RESTRICTION ENZYME ECOKI R PROTEIN"/>
    <property type="match status" value="1"/>
</dbReference>
<dbReference type="SUPFAM" id="SSF52540">
    <property type="entry name" value="P-loop containing nucleoside triphosphate hydrolases"/>
    <property type="match status" value="2"/>
</dbReference>
<keyword evidence="2" id="KW-0067">ATP-binding</keyword>